<evidence type="ECO:0000256" key="1">
    <source>
        <dbReference type="ARBA" id="ARBA00004496"/>
    </source>
</evidence>
<dbReference type="InterPro" id="IPR020003">
    <property type="entry name" value="ATPase_a/bsu_AS"/>
</dbReference>
<dbReference type="AlphaFoldDB" id="A0A5C5VNC8"/>
<dbReference type="Pfam" id="PF00006">
    <property type="entry name" value="ATP-synt_ab"/>
    <property type="match status" value="1"/>
</dbReference>
<evidence type="ECO:0000256" key="3">
    <source>
        <dbReference type="ARBA" id="ARBA00022490"/>
    </source>
</evidence>
<dbReference type="GO" id="GO:0030254">
    <property type="term" value="P:protein secretion by the type III secretion system"/>
    <property type="evidence" value="ECO:0007669"/>
    <property type="project" value="InterPro"/>
</dbReference>
<dbReference type="InterPro" id="IPR003593">
    <property type="entry name" value="AAA+_ATPase"/>
</dbReference>
<evidence type="ECO:0000256" key="7">
    <source>
        <dbReference type="ARBA" id="ARBA00022967"/>
    </source>
</evidence>
<feature type="region of interest" description="Disordered" evidence="9">
    <location>
        <begin position="112"/>
        <end position="135"/>
    </location>
</feature>
<evidence type="ECO:0000256" key="2">
    <source>
        <dbReference type="ARBA" id="ARBA00022448"/>
    </source>
</evidence>
<evidence type="ECO:0000256" key="8">
    <source>
        <dbReference type="ARBA" id="ARBA00034006"/>
    </source>
</evidence>
<keyword evidence="5" id="KW-0067">ATP-binding</keyword>
<dbReference type="InterPro" id="IPR000194">
    <property type="entry name" value="ATPase_F1/V1/A1_a/bsu_nucl-bd"/>
</dbReference>
<proteinExistence type="predicted"/>
<dbReference type="FunFam" id="3.40.50.12240:FF:000002">
    <property type="entry name" value="Flagellum-specific ATP synthase FliI"/>
    <property type="match status" value="1"/>
</dbReference>
<accession>A0A5C5VNC8</accession>
<organism evidence="11 12">
    <name type="scientific">Blastopirellula retiformator</name>
    <dbReference type="NCBI Taxonomy" id="2527970"/>
    <lineage>
        <taxon>Bacteria</taxon>
        <taxon>Pseudomonadati</taxon>
        <taxon>Planctomycetota</taxon>
        <taxon>Planctomycetia</taxon>
        <taxon>Pirellulales</taxon>
        <taxon>Pirellulaceae</taxon>
        <taxon>Blastopirellula</taxon>
    </lineage>
</organism>
<keyword evidence="12" id="KW-1185">Reference proteome</keyword>
<dbReference type="RefSeq" id="WP_186767449.1">
    <property type="nucleotide sequence ID" value="NZ_SJPF01000001.1"/>
</dbReference>
<reference evidence="11 12" key="1">
    <citation type="submission" date="2019-02" db="EMBL/GenBank/DDBJ databases">
        <title>Deep-cultivation of Planctomycetes and their phenomic and genomic characterization uncovers novel biology.</title>
        <authorList>
            <person name="Wiegand S."/>
            <person name="Jogler M."/>
            <person name="Boedeker C."/>
            <person name="Pinto D."/>
            <person name="Vollmers J."/>
            <person name="Rivas-Marin E."/>
            <person name="Kohn T."/>
            <person name="Peeters S.H."/>
            <person name="Heuer A."/>
            <person name="Rast P."/>
            <person name="Oberbeckmann S."/>
            <person name="Bunk B."/>
            <person name="Jeske O."/>
            <person name="Meyerdierks A."/>
            <person name="Storesund J.E."/>
            <person name="Kallscheuer N."/>
            <person name="Luecker S."/>
            <person name="Lage O.M."/>
            <person name="Pohl T."/>
            <person name="Merkel B.J."/>
            <person name="Hornburger P."/>
            <person name="Mueller R.-W."/>
            <person name="Bruemmer F."/>
            <person name="Labrenz M."/>
            <person name="Spormann A.M."/>
            <person name="Op Den Camp H."/>
            <person name="Overmann J."/>
            <person name="Amann R."/>
            <person name="Jetten M.S.M."/>
            <person name="Mascher T."/>
            <person name="Medema M.H."/>
            <person name="Devos D.P."/>
            <person name="Kaster A.-K."/>
            <person name="Ovreas L."/>
            <person name="Rohde M."/>
            <person name="Galperin M.Y."/>
            <person name="Jogler C."/>
        </authorList>
    </citation>
    <scope>NUCLEOTIDE SEQUENCE [LARGE SCALE GENOMIC DNA]</scope>
    <source>
        <strain evidence="11 12">Enr8</strain>
    </source>
</reference>
<evidence type="ECO:0000256" key="4">
    <source>
        <dbReference type="ARBA" id="ARBA00022741"/>
    </source>
</evidence>
<dbReference type="InterPro" id="IPR050053">
    <property type="entry name" value="ATPase_alpha/beta_chains"/>
</dbReference>
<comment type="caution">
    <text evidence="11">The sequence shown here is derived from an EMBL/GenBank/DDBJ whole genome shotgun (WGS) entry which is preliminary data.</text>
</comment>
<dbReference type="Pfam" id="PF18269">
    <property type="entry name" value="T3SS_ATPase_C"/>
    <property type="match status" value="1"/>
</dbReference>
<dbReference type="GO" id="GO:0005737">
    <property type="term" value="C:cytoplasm"/>
    <property type="evidence" value="ECO:0007669"/>
    <property type="project" value="UniProtKB-SubCell"/>
</dbReference>
<dbReference type="GO" id="GO:0030257">
    <property type="term" value="C:type III protein secretion system complex"/>
    <property type="evidence" value="ECO:0007669"/>
    <property type="project" value="InterPro"/>
</dbReference>
<dbReference type="EMBL" id="SJPF01000001">
    <property type="protein sequence ID" value="TWT39415.1"/>
    <property type="molecule type" value="Genomic_DNA"/>
</dbReference>
<dbReference type="InterPro" id="IPR005714">
    <property type="entry name" value="ATPase_T3SS_FliI/YscN"/>
</dbReference>
<evidence type="ECO:0000256" key="6">
    <source>
        <dbReference type="ARBA" id="ARBA00022927"/>
    </source>
</evidence>
<evidence type="ECO:0000313" key="11">
    <source>
        <dbReference type="EMBL" id="TWT39415.1"/>
    </source>
</evidence>
<dbReference type="NCBIfam" id="TIGR01026">
    <property type="entry name" value="fliI_yscN"/>
    <property type="match status" value="1"/>
</dbReference>
<dbReference type="Proteomes" id="UP000318878">
    <property type="component" value="Unassembled WGS sequence"/>
</dbReference>
<protein>
    <submittedName>
        <fullName evidence="11">Flagellum-specific ATP synthase</fullName>
    </submittedName>
</protein>
<evidence type="ECO:0000259" key="10">
    <source>
        <dbReference type="SMART" id="SM00382"/>
    </source>
</evidence>
<name>A0A5C5VNC8_9BACT</name>
<comment type="subcellular location">
    <subcellularLocation>
        <location evidence="1">Cytoplasm</location>
    </subcellularLocation>
</comment>
<dbReference type="PANTHER" id="PTHR15184:SF9">
    <property type="entry name" value="SPI-1 TYPE 3 SECRETION SYSTEM ATPASE"/>
    <property type="match status" value="1"/>
</dbReference>
<keyword evidence="4" id="KW-0547">Nucleotide-binding</keyword>
<keyword evidence="3" id="KW-0963">Cytoplasm</keyword>
<evidence type="ECO:0000256" key="9">
    <source>
        <dbReference type="SAM" id="MobiDB-lite"/>
    </source>
</evidence>
<dbReference type="InterPro" id="IPR040627">
    <property type="entry name" value="T3SS_ATPase_C"/>
</dbReference>
<dbReference type="InterPro" id="IPR004100">
    <property type="entry name" value="ATPase_F1/V1/A1_a/bsu_N"/>
</dbReference>
<comment type="catalytic activity">
    <reaction evidence="8">
        <text>ATP + H2O + cellular proteinSide 1 = ADP + phosphate + cellular proteinSide 2.</text>
        <dbReference type="EC" id="7.4.2.8"/>
    </reaction>
</comment>
<dbReference type="CDD" id="cd18114">
    <property type="entry name" value="ATP-synt_flagellum-secretory_path_III_C"/>
    <property type="match status" value="1"/>
</dbReference>
<dbReference type="GO" id="GO:0016887">
    <property type="term" value="F:ATP hydrolysis activity"/>
    <property type="evidence" value="ECO:0007669"/>
    <property type="project" value="InterPro"/>
</dbReference>
<dbReference type="CDD" id="cd01136">
    <property type="entry name" value="ATPase_flagellum-secretory_path_III"/>
    <property type="match status" value="1"/>
</dbReference>
<feature type="domain" description="AAA+ ATPase" evidence="10">
    <location>
        <begin position="154"/>
        <end position="328"/>
    </location>
</feature>
<dbReference type="InterPro" id="IPR027417">
    <property type="entry name" value="P-loop_NTPase"/>
</dbReference>
<evidence type="ECO:0000256" key="5">
    <source>
        <dbReference type="ARBA" id="ARBA00022840"/>
    </source>
</evidence>
<dbReference type="PANTHER" id="PTHR15184">
    <property type="entry name" value="ATP SYNTHASE"/>
    <property type="match status" value="1"/>
</dbReference>
<evidence type="ECO:0000313" key="12">
    <source>
        <dbReference type="Proteomes" id="UP000318878"/>
    </source>
</evidence>
<dbReference type="PROSITE" id="PS00152">
    <property type="entry name" value="ATPASE_ALPHA_BETA"/>
    <property type="match status" value="1"/>
</dbReference>
<keyword evidence="2" id="KW-0813">Transport</keyword>
<sequence length="457" mass="48632">MLHPICGQLEHLMSHDLVGGVVETIGTTVAVGGFPAPVGSVVEIQRQSGKPLAGEVVGFRGELTLVFPLEPLNGVRQGSAVRLKRTVRSVPVGDTLLGRIVDAHGNCIDGLPQPASAAKSPLDQDPPTSTSRPRIQEAFSTGVRAIDGMLTCGDGQRIGIFAGSGVGKSVTLGMMAKYASSDVNVIALIGERGREVNDFIERDLGPEGMARSVVIVATSDQPAIMRVQAAMAATSIAEYFRESGRRVLFLMDSVTRFAMAQREIGLAAGEPPTTKGYTPSVFAMLPKLVERTGRSAKGSITAFYTVLVEGDDTNEPVSDTVRGLLDGHVILSRAIAAKGHYPAIDILGSISRLMNDLVTPEIRAAAQAIRELMSVYRENEDLITIGAYRQGTNAQIDQAIRMRTEIDAFLQQAIEEKSSVQEAQQQLVQLVAKCGTRPTPNPAALAKVKRQAQQAGA</sequence>
<dbReference type="Gene3D" id="3.40.50.12240">
    <property type="match status" value="1"/>
</dbReference>
<dbReference type="GO" id="GO:0046933">
    <property type="term" value="F:proton-transporting ATP synthase activity, rotational mechanism"/>
    <property type="evidence" value="ECO:0007669"/>
    <property type="project" value="TreeGrafter"/>
</dbReference>
<dbReference type="GO" id="GO:0005524">
    <property type="term" value="F:ATP binding"/>
    <property type="evidence" value="ECO:0007669"/>
    <property type="project" value="UniProtKB-KW"/>
</dbReference>
<keyword evidence="7" id="KW-1278">Translocase</keyword>
<dbReference type="GO" id="GO:0008564">
    <property type="term" value="F:protein-exporting ATPase activity"/>
    <property type="evidence" value="ECO:0007669"/>
    <property type="project" value="UniProtKB-EC"/>
</dbReference>
<dbReference type="Pfam" id="PF02874">
    <property type="entry name" value="ATP-synt_ab_N"/>
    <property type="match status" value="1"/>
</dbReference>
<dbReference type="SMART" id="SM00382">
    <property type="entry name" value="AAA"/>
    <property type="match status" value="1"/>
</dbReference>
<keyword evidence="6" id="KW-0653">Protein transport</keyword>
<dbReference type="SUPFAM" id="SSF52540">
    <property type="entry name" value="P-loop containing nucleoside triphosphate hydrolases"/>
    <property type="match status" value="1"/>
</dbReference>
<gene>
    <name evidence="11" type="primary">fliI</name>
    <name evidence="11" type="ORF">Enr8_11140</name>
</gene>